<accession>A0A7L5AQN6</accession>
<proteinExistence type="predicted"/>
<reference evidence="2 3" key="1">
    <citation type="submission" date="2016-09" db="EMBL/GenBank/DDBJ databases">
        <title>Complete genome sequence of microbes from the polar regions.</title>
        <authorList>
            <person name="Liao L."/>
            <person name="Chen B."/>
        </authorList>
    </citation>
    <scope>NUCLEOTIDE SEQUENCE [LARGE SCALE GENOMIC DNA]</scope>
    <source>
        <strain evidence="2 3">ZS314</strain>
    </source>
</reference>
<dbReference type="KEGG" id="mant:BHD05_14520"/>
<evidence type="ECO:0000256" key="1">
    <source>
        <dbReference type="SAM" id="Phobius"/>
    </source>
</evidence>
<dbReference type="EMBL" id="CP017146">
    <property type="protein sequence ID" value="QHO70679.1"/>
    <property type="molecule type" value="Genomic_DNA"/>
</dbReference>
<evidence type="ECO:0000313" key="3">
    <source>
        <dbReference type="Proteomes" id="UP000464507"/>
    </source>
</evidence>
<keyword evidence="1" id="KW-0472">Membrane</keyword>
<organism evidence="2 3">
    <name type="scientific">Marisediminicola antarctica</name>
    <dbReference type="NCBI Taxonomy" id="674079"/>
    <lineage>
        <taxon>Bacteria</taxon>
        <taxon>Bacillati</taxon>
        <taxon>Actinomycetota</taxon>
        <taxon>Actinomycetes</taxon>
        <taxon>Micrococcales</taxon>
        <taxon>Microbacteriaceae</taxon>
        <taxon>Marisediminicola</taxon>
    </lineage>
</organism>
<keyword evidence="1" id="KW-0812">Transmembrane</keyword>
<gene>
    <name evidence="2" type="ORF">BHD05_14520</name>
</gene>
<keyword evidence="3" id="KW-1185">Reference proteome</keyword>
<feature type="transmembrane region" description="Helical" evidence="1">
    <location>
        <begin position="12"/>
        <end position="37"/>
    </location>
</feature>
<evidence type="ECO:0000313" key="2">
    <source>
        <dbReference type="EMBL" id="QHO70679.1"/>
    </source>
</evidence>
<dbReference type="AlphaFoldDB" id="A0A7L5AQN6"/>
<dbReference type="Proteomes" id="UP000464507">
    <property type="component" value="Chromosome"/>
</dbReference>
<feature type="transmembrane region" description="Helical" evidence="1">
    <location>
        <begin position="81"/>
        <end position="100"/>
    </location>
</feature>
<protein>
    <submittedName>
        <fullName evidence="2">Uncharacterized protein</fullName>
    </submittedName>
</protein>
<sequence length="103" mass="10622">MVKRDPDPPTPVSRTVAFAAVFFAIVAPLVFLVILGLGSIGVVEAGRTFAPFAITATALGLVASIWAIAMPRTRATGVTTMVVMVPCVFLAAINLLSLLAPAV</sequence>
<keyword evidence="1" id="KW-1133">Transmembrane helix</keyword>
<name>A0A7L5AQN6_9MICO</name>
<feature type="transmembrane region" description="Helical" evidence="1">
    <location>
        <begin position="49"/>
        <end position="69"/>
    </location>
</feature>